<evidence type="ECO:0000313" key="4">
    <source>
        <dbReference type="Proteomes" id="UP001596282"/>
    </source>
</evidence>
<sequence length="1245" mass="131777">MKQFNQGNQPHYKHGNLWIYVGLATISATWQLGQLTAQAAATTTETTIPTTHKAATDPATTTTESHTVVLSSHTDQETPAATAPQTPTTTTAQPTGQTATNAAQPTASTTPSQQSAQTEAKQPQVSTTTQPVQADKPVTSVKPDDASDTPANQPAATDQVDQQTETTPTQVTAVQPTPSQTTPTTPAPTKVQAWPARMSKAMVAPDLATSVANDPTGIDWKITADGTLHLAAGTLADLSDNVDVSPWQKYQNQIKTIDFDGPVVASAGINGLFSGLSNVKTINNLTNLDTTNATDMGSMFKYMTALTSLDLSKFKTSNVHWMNNMFDGDAGLTSLDVTGFDTGNVYDMARMFAGLDGLTSLDLSQLNTKSVGYDPGDTGTFTLNELVAGGFNSQLATLKLPTFDLTNVPEMQYVFENLNQLTSLTLSSVNHGSRAIDYSGMLSMMAKLKTLDLANFQLNNADNTDNLLSQLPALTTLTLGPQNTLGAFTQLEGSAGSYLDQWVSQNDGTTYSTFDLTNLYGSNRDTAVLDTYTHKSFFTGKATTQLAGPKATWNPLHNITVLDAFMGTEDQTDQQLYTFDGQTLYNADGTEHTGELNTGSLTSMQHPITVTITDAQGQSVTPAELAAQPGVYAIHYATEDNFGNPMTTDGAVTVIATKATVKAKSTDQPVLIGPATSQLTWQASDNFASATDAQGQALALDQLTAVTITRDQTPVDTVDYTKAGTYAITYQYTDPAGNERTDTVTVVVKASAAAVSVKQATVTFFAGNQHTTWSALANLDQVTDATGQPTTLTRVTVTKDGQPTATNQVEPAKAGVYTVTYTYADVVGNQKTATTTVTVKPSLADLQTQPVTKYAGGQAQWQAADNLQFGTDENGQPLTATSPGMVVTVAAENGEPVVNTKVPGVYTITYTYTDVDGNTITANAPLTVKASAARLTPTTVNQTYYADAQQPLPWDAAAGLAQSLSATGQPLPITALQLRLDSQLVTGPTLPLTVGQHQVTYTYTDPDGNVTTTVVPVTVKADQADFVLTTTNPTITAGQSWSALSNVASLVTTDGHQVSPTAVTVTYRQAGQLVPASALSQPGIYTVQYQYTDTTGKQLTQQATLTVVAPTPVTPIQPTTPGQPTNPTTPVATTVPTKPEAPSPVEPTTGQKVKQAMPKKQSDPTTVNIVPVSQRTIAVPVQVSTTVKPTSKVPTRTPLKASAAKAKQDTLPQTDEVTNQSQRHGFGLLLLAIFSPLLFWRKRRS</sequence>
<proteinExistence type="predicted"/>
<reference evidence="4" key="1">
    <citation type="journal article" date="2019" name="Int. J. Syst. Evol. Microbiol.">
        <title>The Global Catalogue of Microorganisms (GCM) 10K type strain sequencing project: providing services to taxonomists for standard genome sequencing and annotation.</title>
        <authorList>
            <consortium name="The Broad Institute Genomics Platform"/>
            <consortium name="The Broad Institute Genome Sequencing Center for Infectious Disease"/>
            <person name="Wu L."/>
            <person name="Ma J."/>
        </authorList>
    </citation>
    <scope>NUCLEOTIDE SEQUENCE [LARGE SCALE GENOMIC DNA]</scope>
    <source>
        <strain evidence="4">CCM 8933</strain>
    </source>
</reference>
<accession>A0ABW1S182</accession>
<dbReference type="Pfam" id="PF03382">
    <property type="entry name" value="DUF285"/>
    <property type="match status" value="2"/>
</dbReference>
<organism evidence="3 4">
    <name type="scientific">Lactiplantibacillus daowaiensis</name>
    <dbReference type="NCBI Taxonomy" id="2559918"/>
    <lineage>
        <taxon>Bacteria</taxon>
        <taxon>Bacillati</taxon>
        <taxon>Bacillota</taxon>
        <taxon>Bacilli</taxon>
        <taxon>Lactobacillales</taxon>
        <taxon>Lactobacillaceae</taxon>
        <taxon>Lactiplantibacillus</taxon>
    </lineage>
</organism>
<dbReference type="Gene3D" id="3.80.10.10">
    <property type="entry name" value="Ribonuclease Inhibitor"/>
    <property type="match status" value="1"/>
</dbReference>
<protein>
    <submittedName>
        <fullName evidence="3">BspA family leucine-rich repeat surface protein</fullName>
    </submittedName>
</protein>
<feature type="domain" description="Ig-like" evidence="2">
    <location>
        <begin position="680"/>
        <end position="746"/>
    </location>
</feature>
<feature type="region of interest" description="Disordered" evidence="1">
    <location>
        <begin position="1115"/>
        <end position="1165"/>
    </location>
</feature>
<dbReference type="RefSeq" id="WP_137628632.1">
    <property type="nucleotide sequence ID" value="NZ_BJDJ01000011.1"/>
</dbReference>
<dbReference type="Pfam" id="PF07523">
    <property type="entry name" value="Big_3"/>
    <property type="match status" value="1"/>
</dbReference>
<evidence type="ECO:0000313" key="3">
    <source>
        <dbReference type="EMBL" id="MFC6181608.1"/>
    </source>
</evidence>
<evidence type="ECO:0000259" key="2">
    <source>
        <dbReference type="Pfam" id="PF07523"/>
    </source>
</evidence>
<dbReference type="InterPro" id="IPR013783">
    <property type="entry name" value="Ig-like_fold"/>
</dbReference>
<dbReference type="NCBIfam" id="TIGR02167">
    <property type="entry name" value="Liste_lipo_26"/>
    <property type="match status" value="4"/>
</dbReference>
<dbReference type="Gene3D" id="2.60.40.10">
    <property type="entry name" value="Immunoglobulins"/>
    <property type="match status" value="5"/>
</dbReference>
<feature type="compositionally biased region" description="Polar residues" evidence="1">
    <location>
        <begin position="58"/>
        <end position="73"/>
    </location>
</feature>
<dbReference type="EMBL" id="JBHSSC010000039">
    <property type="protein sequence ID" value="MFC6181608.1"/>
    <property type="molecule type" value="Genomic_DNA"/>
</dbReference>
<gene>
    <name evidence="3" type="ORF">ACFP5Y_10275</name>
</gene>
<comment type="caution">
    <text evidence="3">The sequence shown here is derived from an EMBL/GenBank/DDBJ whole genome shotgun (WGS) entry which is preliminary data.</text>
</comment>
<dbReference type="Proteomes" id="UP001596282">
    <property type="component" value="Unassembled WGS sequence"/>
</dbReference>
<feature type="compositionally biased region" description="Low complexity" evidence="1">
    <location>
        <begin position="155"/>
        <end position="190"/>
    </location>
</feature>
<feature type="compositionally biased region" description="Low complexity" evidence="1">
    <location>
        <begin position="43"/>
        <end position="53"/>
    </location>
</feature>
<feature type="compositionally biased region" description="Low complexity" evidence="1">
    <location>
        <begin position="1115"/>
        <end position="1138"/>
    </location>
</feature>
<feature type="region of interest" description="Disordered" evidence="1">
    <location>
        <begin position="43"/>
        <end position="190"/>
    </location>
</feature>
<dbReference type="InterPro" id="IPR011889">
    <property type="entry name" value="Liste_lipo_26"/>
</dbReference>
<name>A0ABW1S182_9LACO</name>
<dbReference type="InterPro" id="IPR005046">
    <property type="entry name" value="DUF285"/>
</dbReference>
<dbReference type="InterPro" id="IPR022038">
    <property type="entry name" value="Ig-like_bact"/>
</dbReference>
<feature type="region of interest" description="Disordered" evidence="1">
    <location>
        <begin position="1189"/>
        <end position="1212"/>
    </location>
</feature>
<dbReference type="InterPro" id="IPR032675">
    <property type="entry name" value="LRR_dom_sf"/>
</dbReference>
<keyword evidence="4" id="KW-1185">Reference proteome</keyword>
<evidence type="ECO:0000256" key="1">
    <source>
        <dbReference type="SAM" id="MobiDB-lite"/>
    </source>
</evidence>
<dbReference type="SUPFAM" id="SSF52058">
    <property type="entry name" value="L domain-like"/>
    <property type="match status" value="1"/>
</dbReference>
<feature type="compositionally biased region" description="Low complexity" evidence="1">
    <location>
        <begin position="78"/>
        <end position="133"/>
    </location>
</feature>